<gene>
    <name evidence="2" type="ORF">QBC47DRAFT_222651</name>
</gene>
<dbReference type="InterPro" id="IPR036282">
    <property type="entry name" value="Glutathione-S-Trfase_C_sf"/>
</dbReference>
<feature type="domain" description="GST N-terminal" evidence="1">
    <location>
        <begin position="2"/>
        <end position="81"/>
    </location>
</feature>
<dbReference type="InterPro" id="IPR058268">
    <property type="entry name" value="DUF7962"/>
</dbReference>
<dbReference type="EMBL" id="MU839835">
    <property type="protein sequence ID" value="KAK1754634.1"/>
    <property type="molecule type" value="Genomic_DNA"/>
</dbReference>
<dbReference type="Pfam" id="PF25907">
    <property type="entry name" value="DUF7962"/>
    <property type="match status" value="1"/>
</dbReference>
<reference evidence="2" key="1">
    <citation type="submission" date="2023-06" db="EMBL/GenBank/DDBJ databases">
        <title>Genome-scale phylogeny and comparative genomics of the fungal order Sordariales.</title>
        <authorList>
            <consortium name="Lawrence Berkeley National Laboratory"/>
            <person name="Hensen N."/>
            <person name="Bonometti L."/>
            <person name="Westerberg I."/>
            <person name="Brannstrom I.O."/>
            <person name="Guillou S."/>
            <person name="Cros-Aarteil S."/>
            <person name="Calhoun S."/>
            <person name="Haridas S."/>
            <person name="Kuo A."/>
            <person name="Mondo S."/>
            <person name="Pangilinan J."/>
            <person name="Riley R."/>
            <person name="Labutti K."/>
            <person name="Andreopoulos B."/>
            <person name="Lipzen A."/>
            <person name="Chen C."/>
            <person name="Yanf M."/>
            <person name="Daum C."/>
            <person name="Ng V."/>
            <person name="Clum A."/>
            <person name="Steindorff A."/>
            <person name="Ohm R."/>
            <person name="Martin F."/>
            <person name="Silar P."/>
            <person name="Natvig D."/>
            <person name="Lalanne C."/>
            <person name="Gautier V."/>
            <person name="Ament-Velasquez S.L."/>
            <person name="Kruys A."/>
            <person name="Hutchinson M.I."/>
            <person name="Powell A.J."/>
            <person name="Barry K."/>
            <person name="Miller A.N."/>
            <person name="Grigoriev I.V."/>
            <person name="Debuchy R."/>
            <person name="Gladieux P."/>
            <person name="Thoren M.H."/>
            <person name="Johannesson H."/>
        </authorList>
    </citation>
    <scope>NUCLEOTIDE SEQUENCE</scope>
    <source>
        <strain evidence="2">PSN4</strain>
    </source>
</reference>
<evidence type="ECO:0000313" key="3">
    <source>
        <dbReference type="Proteomes" id="UP001239445"/>
    </source>
</evidence>
<dbReference type="PROSITE" id="PS50404">
    <property type="entry name" value="GST_NTER"/>
    <property type="match status" value="1"/>
</dbReference>
<protein>
    <recommendedName>
        <fullName evidence="1">GST N-terminal domain-containing protein</fullName>
    </recommendedName>
</protein>
<dbReference type="Gene3D" id="3.40.30.110">
    <property type="match status" value="2"/>
</dbReference>
<dbReference type="SUPFAM" id="SSF47616">
    <property type="entry name" value="GST C-terminal domain-like"/>
    <property type="match status" value="1"/>
</dbReference>
<dbReference type="InterPro" id="IPR036249">
    <property type="entry name" value="Thioredoxin-like_sf"/>
</dbReference>
<dbReference type="AlphaFoldDB" id="A0AAJ0FAU9"/>
<dbReference type="CDD" id="cd00570">
    <property type="entry name" value="GST_N_family"/>
    <property type="match status" value="1"/>
</dbReference>
<proteinExistence type="predicted"/>
<accession>A0AAJ0FAU9</accession>
<dbReference type="SUPFAM" id="SSF52833">
    <property type="entry name" value="Thioredoxin-like"/>
    <property type="match status" value="1"/>
</dbReference>
<dbReference type="Pfam" id="PF13417">
    <property type="entry name" value="GST_N_3"/>
    <property type="match status" value="1"/>
</dbReference>
<sequence>MPPVIVYHYSFSPYARRILWYLRLRGIPYLTCAQPPTLPRPDVRLLGLKHRRIPIVAIGGDVYLDTRLILRKLARLPPSPSPAMQHPPSGTQAAGIERLLSAWSTDGGLFSRAMQLLPGADLPLLKNKAFQRDRADFVGHSTNAAGAAALRPEAMAELRDAFALLESTFFADGRDWILGGQGPTTADIEAVWLFHWLSGLKGALDPATISPALFPSVFAWVDRFQRQLSTAKTEAGTVSGEEARDRILGQASQTKDEVEVDANEMLVKFYGLQQGSVVEVWPVDSGSAHVDVGRLLGLDSLEIVFETDAGVRVHAPRHGFRQRPVISSNL</sequence>
<evidence type="ECO:0000259" key="1">
    <source>
        <dbReference type="PROSITE" id="PS50404"/>
    </source>
</evidence>
<evidence type="ECO:0000313" key="2">
    <source>
        <dbReference type="EMBL" id="KAK1754634.1"/>
    </source>
</evidence>
<name>A0AAJ0FAU9_9PEZI</name>
<dbReference type="Proteomes" id="UP001239445">
    <property type="component" value="Unassembled WGS sequence"/>
</dbReference>
<dbReference type="InterPro" id="IPR004045">
    <property type="entry name" value="Glutathione_S-Trfase_N"/>
</dbReference>
<organism evidence="2 3">
    <name type="scientific">Echria macrotheca</name>
    <dbReference type="NCBI Taxonomy" id="438768"/>
    <lineage>
        <taxon>Eukaryota</taxon>
        <taxon>Fungi</taxon>
        <taxon>Dikarya</taxon>
        <taxon>Ascomycota</taxon>
        <taxon>Pezizomycotina</taxon>
        <taxon>Sordariomycetes</taxon>
        <taxon>Sordariomycetidae</taxon>
        <taxon>Sordariales</taxon>
        <taxon>Schizotheciaceae</taxon>
        <taxon>Echria</taxon>
    </lineage>
</organism>
<comment type="caution">
    <text evidence="2">The sequence shown here is derived from an EMBL/GenBank/DDBJ whole genome shotgun (WGS) entry which is preliminary data.</text>
</comment>
<dbReference type="Gene3D" id="1.20.1050.10">
    <property type="match status" value="1"/>
</dbReference>
<keyword evidence="3" id="KW-1185">Reference proteome</keyword>